<dbReference type="Gene3D" id="3.40.50.720">
    <property type="entry name" value="NAD(P)-binding Rossmann-like Domain"/>
    <property type="match status" value="1"/>
</dbReference>
<evidence type="ECO:0000256" key="1">
    <source>
        <dbReference type="ARBA" id="ARBA00004141"/>
    </source>
</evidence>
<accession>A0A1D1VH91</accession>
<dbReference type="Proteomes" id="UP000186922">
    <property type="component" value="Unassembled WGS sequence"/>
</dbReference>
<keyword evidence="10" id="KW-0407">Ion channel</keyword>
<evidence type="ECO:0000256" key="6">
    <source>
        <dbReference type="ARBA" id="ARBA00022958"/>
    </source>
</evidence>
<name>A0A1D1VH91_RAMVA</name>
<feature type="transmembrane region" description="Helical" evidence="11">
    <location>
        <begin position="279"/>
        <end position="297"/>
    </location>
</feature>
<keyword evidence="2" id="KW-0813">Transport</keyword>
<evidence type="ECO:0000256" key="8">
    <source>
        <dbReference type="ARBA" id="ARBA00023065"/>
    </source>
</evidence>
<feature type="transmembrane region" description="Helical" evidence="11">
    <location>
        <begin position="148"/>
        <end position="166"/>
    </location>
</feature>
<organism evidence="13 14">
    <name type="scientific">Ramazzottius varieornatus</name>
    <name type="common">Water bear</name>
    <name type="synonym">Tardigrade</name>
    <dbReference type="NCBI Taxonomy" id="947166"/>
    <lineage>
        <taxon>Eukaryota</taxon>
        <taxon>Metazoa</taxon>
        <taxon>Ecdysozoa</taxon>
        <taxon>Tardigrada</taxon>
        <taxon>Eutardigrada</taxon>
        <taxon>Parachela</taxon>
        <taxon>Hypsibioidea</taxon>
        <taxon>Ramazzottiidae</taxon>
        <taxon>Ramazzottius</taxon>
    </lineage>
</organism>
<comment type="caution">
    <text evidence="13">The sequence shown here is derived from an EMBL/GenBank/DDBJ whole genome shotgun (WGS) entry which is preliminary data.</text>
</comment>
<dbReference type="InterPro" id="IPR047871">
    <property type="entry name" value="K_chnl_Slo-like"/>
</dbReference>
<evidence type="ECO:0000256" key="9">
    <source>
        <dbReference type="ARBA" id="ARBA00023136"/>
    </source>
</evidence>
<evidence type="ECO:0000313" key="13">
    <source>
        <dbReference type="EMBL" id="GAV00156.1"/>
    </source>
</evidence>
<keyword evidence="3" id="KW-0633">Potassium transport</keyword>
<evidence type="ECO:0000256" key="3">
    <source>
        <dbReference type="ARBA" id="ARBA00022538"/>
    </source>
</evidence>
<evidence type="ECO:0000313" key="14">
    <source>
        <dbReference type="Proteomes" id="UP000186922"/>
    </source>
</evidence>
<evidence type="ECO:0000256" key="11">
    <source>
        <dbReference type="SAM" id="Phobius"/>
    </source>
</evidence>
<dbReference type="AlphaFoldDB" id="A0A1D1VH91"/>
<keyword evidence="8" id="KW-0406">Ion transport</keyword>
<evidence type="ECO:0000256" key="10">
    <source>
        <dbReference type="ARBA" id="ARBA00023303"/>
    </source>
</evidence>
<feature type="transmembrane region" description="Helical" evidence="11">
    <location>
        <begin position="227"/>
        <end position="246"/>
    </location>
</feature>
<dbReference type="InterPro" id="IPR003148">
    <property type="entry name" value="RCK_N"/>
</dbReference>
<dbReference type="Pfam" id="PF22614">
    <property type="entry name" value="Slo-like_RCK"/>
    <property type="match status" value="1"/>
</dbReference>
<dbReference type="EMBL" id="BDGG01000006">
    <property type="protein sequence ID" value="GAV00156.1"/>
    <property type="molecule type" value="Genomic_DNA"/>
</dbReference>
<evidence type="ECO:0000256" key="2">
    <source>
        <dbReference type="ARBA" id="ARBA00022448"/>
    </source>
</evidence>
<comment type="subcellular location">
    <subcellularLocation>
        <location evidence="1">Membrane</location>
        <topology evidence="1">Multi-pass membrane protein</topology>
    </subcellularLocation>
</comment>
<keyword evidence="9 11" id="KW-0472">Membrane</keyword>
<evidence type="ECO:0000256" key="5">
    <source>
        <dbReference type="ARBA" id="ARBA00022826"/>
    </source>
</evidence>
<keyword evidence="14" id="KW-1185">Reference proteome</keyword>
<reference evidence="13 14" key="1">
    <citation type="journal article" date="2016" name="Nat. Commun.">
        <title>Extremotolerant tardigrade genome and improved radiotolerance of human cultured cells by tardigrade-unique protein.</title>
        <authorList>
            <person name="Hashimoto T."/>
            <person name="Horikawa D.D."/>
            <person name="Saito Y."/>
            <person name="Kuwahara H."/>
            <person name="Kozuka-Hata H."/>
            <person name="Shin-I T."/>
            <person name="Minakuchi Y."/>
            <person name="Ohishi K."/>
            <person name="Motoyama A."/>
            <person name="Aizu T."/>
            <person name="Enomoto A."/>
            <person name="Kondo K."/>
            <person name="Tanaka S."/>
            <person name="Hara Y."/>
            <person name="Koshikawa S."/>
            <person name="Sagara H."/>
            <person name="Miura T."/>
            <person name="Yokobori S."/>
            <person name="Miyagawa K."/>
            <person name="Suzuki Y."/>
            <person name="Kubo T."/>
            <person name="Oyama M."/>
            <person name="Kohara Y."/>
            <person name="Fujiyama A."/>
            <person name="Arakawa K."/>
            <person name="Katayama T."/>
            <person name="Toyoda A."/>
            <person name="Kunieda T."/>
        </authorList>
    </citation>
    <scope>NUCLEOTIDE SEQUENCE [LARGE SCALE GENOMIC DNA]</scope>
    <source>
        <strain evidence="13 14">YOKOZUNA-1</strain>
    </source>
</reference>
<keyword evidence="5" id="KW-0631">Potassium channel</keyword>
<gene>
    <name evidence="13" type="primary">RvY_11044-1</name>
    <name evidence="13" type="synonym">RvY_11044.1</name>
    <name evidence="13" type="ORF">RvY_11044</name>
</gene>
<evidence type="ECO:0000256" key="4">
    <source>
        <dbReference type="ARBA" id="ARBA00022692"/>
    </source>
</evidence>
<evidence type="ECO:0000256" key="7">
    <source>
        <dbReference type="ARBA" id="ARBA00022989"/>
    </source>
</evidence>
<keyword evidence="4 11" id="KW-0812">Transmembrane</keyword>
<feature type="transmembrane region" description="Helical" evidence="11">
    <location>
        <begin position="186"/>
        <end position="207"/>
    </location>
</feature>
<feature type="transmembrane region" description="Helical" evidence="11">
    <location>
        <begin position="379"/>
        <end position="396"/>
    </location>
</feature>
<sequence length="580" mass="65534">MDAIGCIILPRTPIIPKSKALIERLANETVGRFTFNATSKNPSLEGPAPCYLLGRPELAYVYFGAGLLTAIVIALIVDSPSIFRFFVDLCTCKDPAKEQEEDGESEELLQATAGEDSTDKVKANPAIDNTVLNRVRELERKKAGQARIWAYIIAAASELTLTGQTWVRRWKILWNPSSIINLIDSWLLQMLLGVVSSGVSHAIYLSLVSNKSRTMEACATRNDWLQWTDFAMNIFLAIYFLVRAAGSEQKLRVVLSLHSFGDYFNVPNALINPFLSRQFTGFGFMRFFNYLWLIEILTNTGLLRSANKIRLVQLILKVLALISIAAGFLHLAENLGDPWLDDLYNGQQIMFWKCFLYVYGRVTLLDLSGMRLHTTSGRVIIYSFQLLALGVIAKALPEILTHFKVQPAYDKGYKATSSYLHVIVTGNVTYYNMKNIVQEFYHGDRTYAQHFKIVMLSDDPPDENMQRLLKRFYTKLEYKRGTVMKLKDLERIKVMDAAATLILSNSNSLDADADDAANIMRVVSIKNVKSDARVIVQLNHHQNKARKPFPKRTLWVSNVRCSTATRCSRLTCKTSPAGRR</sequence>
<dbReference type="GO" id="GO:0016020">
    <property type="term" value="C:membrane"/>
    <property type="evidence" value="ECO:0007669"/>
    <property type="project" value="UniProtKB-SubCell"/>
</dbReference>
<dbReference type="GO" id="GO:0060072">
    <property type="term" value="F:large conductance calcium-activated potassium channel activity"/>
    <property type="evidence" value="ECO:0007669"/>
    <property type="project" value="TreeGrafter"/>
</dbReference>
<keyword evidence="6" id="KW-0630">Potassium</keyword>
<keyword evidence="7 11" id="KW-1133">Transmembrane helix</keyword>
<dbReference type="PANTHER" id="PTHR10027">
    <property type="entry name" value="CALCIUM-ACTIVATED POTASSIUM CHANNEL ALPHA CHAIN"/>
    <property type="match status" value="1"/>
</dbReference>
<evidence type="ECO:0000259" key="12">
    <source>
        <dbReference type="Pfam" id="PF22614"/>
    </source>
</evidence>
<feature type="transmembrane region" description="Helical" evidence="11">
    <location>
        <begin position="349"/>
        <end position="367"/>
    </location>
</feature>
<feature type="transmembrane region" description="Helical" evidence="11">
    <location>
        <begin position="309"/>
        <end position="329"/>
    </location>
</feature>
<dbReference type="STRING" id="947166.A0A1D1VH91"/>
<dbReference type="PANTHER" id="PTHR10027:SF33">
    <property type="entry name" value="CALCIUM-ACTIVATED POTASSIUM CHANNEL SUBUNIT ALPHA-1-RELATED"/>
    <property type="match status" value="1"/>
</dbReference>
<feature type="domain" description="RCK N-terminal" evidence="12">
    <location>
        <begin position="421"/>
        <end position="536"/>
    </location>
</feature>
<protein>
    <recommendedName>
        <fullName evidence="12">RCK N-terminal domain-containing protein</fullName>
    </recommendedName>
</protein>
<feature type="transmembrane region" description="Helical" evidence="11">
    <location>
        <begin position="59"/>
        <end position="77"/>
    </location>
</feature>
<dbReference type="OrthoDB" id="10035564at2759"/>
<proteinExistence type="predicted"/>